<dbReference type="Gene3D" id="2.160.20.120">
    <property type="match status" value="1"/>
</dbReference>
<evidence type="ECO:0000259" key="1">
    <source>
        <dbReference type="Pfam" id="PF10988"/>
    </source>
</evidence>
<dbReference type="EMBL" id="CAJNOI010000534">
    <property type="protein sequence ID" value="CAF1301939.1"/>
    <property type="molecule type" value="Genomic_DNA"/>
</dbReference>
<keyword evidence="4" id="KW-1185">Reference proteome</keyword>
<proteinExistence type="predicted"/>
<sequence length="242" mass="27738">MKIFYFFVIFHCISNSINYQLDTLAIIGDKNITHRNYRITQSFSKLSINGPFYCYVTWTNTDQTLDIYTDNNIHPYVIINIENDKLKITIQSNINFKYTKMNIYLNLHPFITEIFLAGISTLYSRNLLNMNHLLKLHTQDTTNLILQLDVFDLNALFLSAGTTKLIGHVKHKARIRYNGIGDVDALYLICKFVDLTANALGTIWITGTMECAIIAEGISIVRYNCSNINHIQSIDLAQIISI</sequence>
<dbReference type="Proteomes" id="UP000663877">
    <property type="component" value="Unassembled WGS sequence"/>
</dbReference>
<dbReference type="EMBL" id="CAJNOM010000900">
    <property type="protein sequence ID" value="CAF1576484.1"/>
    <property type="molecule type" value="Genomic_DNA"/>
</dbReference>
<evidence type="ECO:0000313" key="5">
    <source>
        <dbReference type="Proteomes" id="UP000663877"/>
    </source>
</evidence>
<feature type="domain" description="Putative auto-transporter adhesin head GIN" evidence="1">
    <location>
        <begin position="43"/>
        <end position="225"/>
    </location>
</feature>
<accession>A0A815DT62</accession>
<gene>
    <name evidence="2" type="ORF">BJG266_LOCUS32332</name>
    <name evidence="3" type="ORF">QVE165_LOCUS49459</name>
</gene>
<evidence type="ECO:0000313" key="3">
    <source>
        <dbReference type="EMBL" id="CAF1576484.1"/>
    </source>
</evidence>
<evidence type="ECO:0000313" key="2">
    <source>
        <dbReference type="EMBL" id="CAF1301939.1"/>
    </source>
</evidence>
<dbReference type="AlphaFoldDB" id="A0A815DT62"/>
<protein>
    <recommendedName>
        <fullName evidence="1">Putative auto-transporter adhesin head GIN domain-containing protein</fullName>
    </recommendedName>
</protein>
<dbReference type="OrthoDB" id="10005007at2759"/>
<evidence type="ECO:0000313" key="4">
    <source>
        <dbReference type="Proteomes" id="UP000663832"/>
    </source>
</evidence>
<dbReference type="InterPro" id="IPR021255">
    <property type="entry name" value="DUF2807"/>
</dbReference>
<name>A0A815DT62_9BILA</name>
<organism evidence="2 5">
    <name type="scientific">Adineta steineri</name>
    <dbReference type="NCBI Taxonomy" id="433720"/>
    <lineage>
        <taxon>Eukaryota</taxon>
        <taxon>Metazoa</taxon>
        <taxon>Spiralia</taxon>
        <taxon>Gnathifera</taxon>
        <taxon>Rotifera</taxon>
        <taxon>Eurotatoria</taxon>
        <taxon>Bdelloidea</taxon>
        <taxon>Adinetida</taxon>
        <taxon>Adinetidae</taxon>
        <taxon>Adineta</taxon>
    </lineage>
</organism>
<reference evidence="2" key="1">
    <citation type="submission" date="2021-02" db="EMBL/GenBank/DDBJ databases">
        <authorList>
            <person name="Nowell W R."/>
        </authorList>
    </citation>
    <scope>NUCLEOTIDE SEQUENCE</scope>
</reference>
<dbReference type="Proteomes" id="UP000663832">
    <property type="component" value="Unassembled WGS sequence"/>
</dbReference>
<dbReference type="Pfam" id="PF10988">
    <property type="entry name" value="DUF2807"/>
    <property type="match status" value="1"/>
</dbReference>
<comment type="caution">
    <text evidence="2">The sequence shown here is derived from an EMBL/GenBank/DDBJ whole genome shotgun (WGS) entry which is preliminary data.</text>
</comment>